<comment type="caution">
    <text evidence="1">The sequence shown here is derived from an EMBL/GenBank/DDBJ whole genome shotgun (WGS) entry which is preliminary data.</text>
</comment>
<accession>A0A1F4PPC1</accession>
<proteinExistence type="predicted"/>
<protein>
    <recommendedName>
        <fullName evidence="3">Polymerase nucleotidyl transferase domain-containing protein</fullName>
    </recommendedName>
</protein>
<dbReference type="EMBL" id="METE01000004">
    <property type="protein sequence ID" value="OGB85450.1"/>
    <property type="molecule type" value="Genomic_DNA"/>
</dbReference>
<sequence length="300" mass="35073">MDEIKKSVLVPIIFFSHFQFPLKLKELRRYLWQNELSEEELKKVIRLLPQINYEQDLIWYGSQIGDRLSRTKLADGFWQRTKRYRWLFANVPFLREAFVTNTLSYDNVKPGSDIDLLIVGRSGRLWTCRAILLLIFNLLRIRVRGVNKHGRFSPELWLGDSELDLKPIALDNDYYLSFWLADVTQIWPGGAPKGLWQANSWLKQALPIAWRSPRSKEWPIGHSSLGCRLIESVLSGRWGDRLEQKLKSVQQRIIKRNLPRLSVNPSVLVEDNIIKLHFNDRRAQVRDAIEGALSELLAED</sequence>
<dbReference type="STRING" id="1798539.A2994_02425"/>
<reference evidence="1 2" key="1">
    <citation type="journal article" date="2016" name="Nat. Commun.">
        <title>Thousands of microbial genomes shed light on interconnected biogeochemical processes in an aquifer system.</title>
        <authorList>
            <person name="Anantharaman K."/>
            <person name="Brown C.T."/>
            <person name="Hug L.A."/>
            <person name="Sharon I."/>
            <person name="Castelle C.J."/>
            <person name="Probst A.J."/>
            <person name="Thomas B.C."/>
            <person name="Singh A."/>
            <person name="Wilkins M.J."/>
            <person name="Karaoz U."/>
            <person name="Brodie E.L."/>
            <person name="Williams K.H."/>
            <person name="Hubbard S.S."/>
            <person name="Banfield J.F."/>
        </authorList>
    </citation>
    <scope>NUCLEOTIDE SEQUENCE [LARGE SCALE GENOMIC DNA]</scope>
</reference>
<gene>
    <name evidence="1" type="ORF">A2994_02425</name>
</gene>
<organism evidence="1 2">
    <name type="scientific">candidate division Kazan bacterium RIFCSPLOWO2_01_FULL_48_13</name>
    <dbReference type="NCBI Taxonomy" id="1798539"/>
    <lineage>
        <taxon>Bacteria</taxon>
        <taxon>Bacteria division Kazan-3B-28</taxon>
    </lineage>
</organism>
<evidence type="ECO:0008006" key="3">
    <source>
        <dbReference type="Google" id="ProtNLM"/>
    </source>
</evidence>
<evidence type="ECO:0000313" key="2">
    <source>
        <dbReference type="Proteomes" id="UP000179010"/>
    </source>
</evidence>
<evidence type="ECO:0000313" key="1">
    <source>
        <dbReference type="EMBL" id="OGB85450.1"/>
    </source>
</evidence>
<dbReference type="Proteomes" id="UP000179010">
    <property type="component" value="Unassembled WGS sequence"/>
</dbReference>
<name>A0A1F4PPC1_UNCK3</name>
<dbReference type="AlphaFoldDB" id="A0A1F4PPC1"/>